<gene>
    <name evidence="2" type="ORF">K457DRAFT_143219</name>
</gene>
<reference evidence="2 3" key="1">
    <citation type="submission" date="2016-05" db="EMBL/GenBank/DDBJ databases">
        <title>Genome sequencing reveals origins of a unique bacterial endosymbiosis in the earliest lineages of terrestrial Fungi.</title>
        <authorList>
            <consortium name="DOE Joint Genome Institute"/>
            <person name="Uehling J."/>
            <person name="Gryganskyi A."/>
            <person name="Hameed K."/>
            <person name="Tschaplinski T."/>
            <person name="Misztal P."/>
            <person name="Wu S."/>
            <person name="Desiro A."/>
            <person name="Vande Pol N."/>
            <person name="Du Z.-Y."/>
            <person name="Zienkiewicz A."/>
            <person name="Zienkiewicz K."/>
            <person name="Morin E."/>
            <person name="Tisserant E."/>
            <person name="Splivallo R."/>
            <person name="Hainaut M."/>
            <person name="Henrissat B."/>
            <person name="Ohm R."/>
            <person name="Kuo A."/>
            <person name="Yan J."/>
            <person name="Lipzen A."/>
            <person name="Nolan M."/>
            <person name="Labutti K."/>
            <person name="Barry K."/>
            <person name="Goldstein A."/>
            <person name="Labbe J."/>
            <person name="Schadt C."/>
            <person name="Tuskan G."/>
            <person name="Grigoriev I."/>
            <person name="Martin F."/>
            <person name="Vilgalys R."/>
            <person name="Bonito G."/>
        </authorList>
    </citation>
    <scope>NUCLEOTIDE SEQUENCE [LARGE SCALE GENOMIC DNA]</scope>
    <source>
        <strain evidence="2 3">AG-77</strain>
    </source>
</reference>
<sequence>MFAHIVEGRLRHPAVTEAVRQRFLDSPEYRKAARCAVRFQSAPKAGGIEIIALSNLPAMPLCRQIRLSADKKWLLSTFNGTKYWLPVDGATPEEVYCLILSSKLNAPRLCIDIAACGPFYTIQVDGGIGLGMDVTKTIEQADFLLGAMTFGRDAHTGVLYEPKQRQLPGYKNPILETARLLQQDAEYASERCQYIDAWPYPTLVFDNPLSLPADEWWNIWPKLEFPKPFFRVTWRLVLVDLLGKQAFYDIPDDFDKVDEEAKVLLRPYQALMESVRKHGTDWIASEPDLRKVDQYARIFQVLSLARKSSNLSDITFPSHIPLPSMSSSTTVYKRADFRLPLSDSTEIDVLGQALESAFTTAIVSNLDDLTRAAQYNSLGVSCFRQKKFDKAILHFLQAARTYDGCLQQHSSDSKSDRATETDCAKEGRRDSFTSILESICQASTAWVFQKDETKYPQWWKPLQDQFGQTLGIVTRVLKEPRFLSMDESRFQIAVPLVVDVLLVHLAQEMLIEFEKFEDLDGIHRICNFMEGQYKRMEDQGIPIDKDSGGNVGRRWSSIEQASRDLKGRLSANTDQADPFKVLEKVLQNDDDVASSFTKQKQQQGNTSNAPNHPLADLIGTSHSNSQRTKRTASEGTVAQAEWTIDAYFIQGDIAASLACALVLVDDQHLAAASTHADRSRLWAKANLIAEYALAQRNLLSARELVEGVKSTLSKKLYKTSVMENKTAMLSYLTEACTLLGTCKRLFPKASEVLQGVAYRVMATVHQAWLDNDTASKWTEAAKAREEAAKSESDDAGAMLYSREWLLNEENKYRKDAFKCTKEWQAMVATLIL</sequence>
<evidence type="ECO:0000313" key="3">
    <source>
        <dbReference type="Proteomes" id="UP000078512"/>
    </source>
</evidence>
<dbReference type="EMBL" id="KV442141">
    <property type="protein sequence ID" value="OAQ22809.1"/>
    <property type="molecule type" value="Genomic_DNA"/>
</dbReference>
<organism evidence="2 3">
    <name type="scientific">Linnemannia elongata AG-77</name>
    <dbReference type="NCBI Taxonomy" id="1314771"/>
    <lineage>
        <taxon>Eukaryota</taxon>
        <taxon>Fungi</taxon>
        <taxon>Fungi incertae sedis</taxon>
        <taxon>Mucoromycota</taxon>
        <taxon>Mortierellomycotina</taxon>
        <taxon>Mortierellomycetes</taxon>
        <taxon>Mortierellales</taxon>
        <taxon>Mortierellaceae</taxon>
        <taxon>Linnemannia</taxon>
    </lineage>
</organism>
<evidence type="ECO:0000313" key="2">
    <source>
        <dbReference type="EMBL" id="OAQ22809.1"/>
    </source>
</evidence>
<evidence type="ECO:0000256" key="1">
    <source>
        <dbReference type="SAM" id="MobiDB-lite"/>
    </source>
</evidence>
<accession>A0A197JEE8</accession>
<name>A0A197JEE8_9FUNG</name>
<feature type="region of interest" description="Disordered" evidence="1">
    <location>
        <begin position="592"/>
        <end position="633"/>
    </location>
</feature>
<keyword evidence="3" id="KW-1185">Reference proteome</keyword>
<proteinExistence type="predicted"/>
<dbReference type="Proteomes" id="UP000078512">
    <property type="component" value="Unassembled WGS sequence"/>
</dbReference>
<dbReference type="AlphaFoldDB" id="A0A197JEE8"/>
<feature type="compositionally biased region" description="Polar residues" evidence="1">
    <location>
        <begin position="594"/>
        <end position="610"/>
    </location>
</feature>
<dbReference type="OrthoDB" id="2359579at2759"/>
<protein>
    <submittedName>
        <fullName evidence="2">Uncharacterized protein</fullName>
    </submittedName>
</protein>